<proteinExistence type="predicted"/>
<dbReference type="Gene3D" id="3.40.50.150">
    <property type="entry name" value="Vaccinia Virus protein VP39"/>
    <property type="match status" value="1"/>
</dbReference>
<accession>A0A4Z0YPU5</accession>
<protein>
    <recommendedName>
        <fullName evidence="3">Methyltransferase type 11 domain-containing protein</fullName>
    </recommendedName>
</protein>
<dbReference type="PANTHER" id="PTHR45036">
    <property type="entry name" value="METHYLTRANSFERASE LIKE 7B"/>
    <property type="match status" value="1"/>
</dbReference>
<sequence length="329" mass="36673">MSASFSSRTIEALSGLVFPWVFLNLSASFIPGTIKDIFSTHGFVPGLRIVLSPSRFREVWFGRFWAYVSPNIRMNAGPLVLPLLDGRVSRGRVVEEPTGPGVGGVVLEIGPGSGLWVNLFSDRCLYEEDTSDAAAQKQQGGNTSLQKRANTARSKVTRVYGVEPNASHHAALRRSIEAAGLKDIYEIVPVGIEDLSSSSDTGRKKWEGSIEPESVDCIVSVICLCSIPDPERNIHELYKLLRPGGRWYIYEHVKCDYSWYMRLYQRGINLIWPYLIGGCELCRPTDTTLRETGPWASIDVGQPPIDNPGRTPFIPWYQCLPHRIGVFTK</sequence>
<keyword evidence="2" id="KW-1185">Reference proteome</keyword>
<dbReference type="STRING" id="37992.A0A4Z0YPU5"/>
<gene>
    <name evidence="1" type="ORF">E0Z10_g7302</name>
</gene>
<organism evidence="1 2">
    <name type="scientific">Xylaria hypoxylon</name>
    <dbReference type="NCBI Taxonomy" id="37992"/>
    <lineage>
        <taxon>Eukaryota</taxon>
        <taxon>Fungi</taxon>
        <taxon>Dikarya</taxon>
        <taxon>Ascomycota</taxon>
        <taxon>Pezizomycotina</taxon>
        <taxon>Sordariomycetes</taxon>
        <taxon>Xylariomycetidae</taxon>
        <taxon>Xylariales</taxon>
        <taxon>Xylariaceae</taxon>
        <taxon>Xylaria</taxon>
    </lineage>
</organism>
<dbReference type="OrthoDB" id="540004at2759"/>
<dbReference type="Proteomes" id="UP000297716">
    <property type="component" value="Unassembled WGS sequence"/>
</dbReference>
<dbReference type="InterPro" id="IPR029063">
    <property type="entry name" value="SAM-dependent_MTases_sf"/>
</dbReference>
<comment type="caution">
    <text evidence="1">The sequence shown here is derived from an EMBL/GenBank/DDBJ whole genome shotgun (WGS) entry which is preliminary data.</text>
</comment>
<dbReference type="InterPro" id="IPR052356">
    <property type="entry name" value="Thiol_S-MT"/>
</dbReference>
<dbReference type="PANTHER" id="PTHR45036:SF1">
    <property type="entry name" value="METHYLTRANSFERASE LIKE 7A"/>
    <property type="match status" value="1"/>
</dbReference>
<dbReference type="AlphaFoldDB" id="A0A4Z0YPU5"/>
<dbReference type="SUPFAM" id="SSF53335">
    <property type="entry name" value="S-adenosyl-L-methionine-dependent methyltransferases"/>
    <property type="match status" value="1"/>
</dbReference>
<reference evidence="1 2" key="1">
    <citation type="submission" date="2019-03" db="EMBL/GenBank/DDBJ databases">
        <title>Draft genome sequence of Xylaria hypoxylon DSM 108379, a ubiquitous saprotrophic-parasitic fungi on hardwood.</title>
        <authorList>
            <person name="Buettner E."/>
            <person name="Leonhardt S."/>
            <person name="Gebauer A.M."/>
            <person name="Liers C."/>
            <person name="Hofrichter M."/>
            <person name="Kellner H."/>
        </authorList>
    </citation>
    <scope>NUCLEOTIDE SEQUENCE [LARGE SCALE GENOMIC DNA]</scope>
    <source>
        <strain evidence="1 2">DSM 108379</strain>
    </source>
</reference>
<dbReference type="Pfam" id="PF13489">
    <property type="entry name" value="Methyltransf_23"/>
    <property type="match status" value="1"/>
</dbReference>
<evidence type="ECO:0000313" key="1">
    <source>
        <dbReference type="EMBL" id="TGJ81461.1"/>
    </source>
</evidence>
<dbReference type="CDD" id="cd02440">
    <property type="entry name" value="AdoMet_MTases"/>
    <property type="match status" value="1"/>
</dbReference>
<dbReference type="EMBL" id="SKBN01000167">
    <property type="protein sequence ID" value="TGJ81461.1"/>
    <property type="molecule type" value="Genomic_DNA"/>
</dbReference>
<name>A0A4Z0YPU5_9PEZI</name>
<evidence type="ECO:0000313" key="2">
    <source>
        <dbReference type="Proteomes" id="UP000297716"/>
    </source>
</evidence>
<evidence type="ECO:0008006" key="3">
    <source>
        <dbReference type="Google" id="ProtNLM"/>
    </source>
</evidence>